<dbReference type="eggNOG" id="COG0787">
    <property type="taxonomic scope" value="Bacteria"/>
</dbReference>
<dbReference type="InterPro" id="IPR036615">
    <property type="entry name" value="Mur_ligase_C_dom_sf"/>
</dbReference>
<dbReference type="GeneID" id="92815442"/>
<dbReference type="InterPro" id="IPR029066">
    <property type="entry name" value="PLP-binding_barrel"/>
</dbReference>
<gene>
    <name evidence="9" type="ORF">HMPREF9450_01524</name>
</gene>
<dbReference type="PRINTS" id="PR00992">
    <property type="entry name" value="ALARACEMASE"/>
</dbReference>
<evidence type="ECO:0000256" key="6">
    <source>
        <dbReference type="PIRSR" id="PIRSR600821-50"/>
    </source>
</evidence>
<dbReference type="GO" id="GO:0005524">
    <property type="term" value="F:ATP binding"/>
    <property type="evidence" value="ECO:0007669"/>
    <property type="project" value="InterPro"/>
</dbReference>
<proteinExistence type="inferred from homology"/>
<dbReference type="CDD" id="cd00430">
    <property type="entry name" value="PLPDE_III_AR"/>
    <property type="match status" value="1"/>
</dbReference>
<dbReference type="InterPro" id="IPR000821">
    <property type="entry name" value="Ala_racemase"/>
</dbReference>
<protein>
    <recommendedName>
        <fullName evidence="5">Alanine racemase</fullName>
        <ecNumber evidence="5">5.1.1.1</ecNumber>
    </recommendedName>
</protein>
<evidence type="ECO:0000256" key="7">
    <source>
        <dbReference type="PIRSR" id="PIRSR600821-52"/>
    </source>
</evidence>
<dbReference type="EMBL" id="ADLD01000013">
    <property type="protein sequence ID" value="EHB91475.1"/>
    <property type="molecule type" value="Genomic_DNA"/>
</dbReference>
<comment type="function">
    <text evidence="5">Catalyzes the interconversion of L-alanine and D-alanine. May also act on other amino acids.</text>
</comment>
<dbReference type="STRING" id="742725.HMPREF9450_01524"/>
<keyword evidence="10" id="KW-1185">Reference proteome</keyword>
<dbReference type="SUPFAM" id="SSF50621">
    <property type="entry name" value="Alanine racemase C-terminal domain-like"/>
    <property type="match status" value="1"/>
</dbReference>
<comment type="caution">
    <text evidence="9">The sequence shown here is derived from an EMBL/GenBank/DDBJ whole genome shotgun (WGS) entry which is preliminary data.</text>
</comment>
<evidence type="ECO:0000256" key="4">
    <source>
        <dbReference type="ARBA" id="ARBA00023235"/>
    </source>
</evidence>
<evidence type="ECO:0000259" key="8">
    <source>
        <dbReference type="SMART" id="SM01005"/>
    </source>
</evidence>
<dbReference type="InterPro" id="IPR009006">
    <property type="entry name" value="Ala_racemase/Decarboxylase_C"/>
</dbReference>
<dbReference type="InterPro" id="IPR013221">
    <property type="entry name" value="Mur_ligase_cen"/>
</dbReference>
<keyword evidence="4 5" id="KW-0413">Isomerase</keyword>
<feature type="binding site" evidence="5 7">
    <location>
        <position position="560"/>
    </location>
    <ligand>
        <name>substrate</name>
    </ligand>
</feature>
<comment type="cofactor">
    <cofactor evidence="2 5 6">
        <name>pyridoxal 5'-phosphate</name>
        <dbReference type="ChEBI" id="CHEBI:597326"/>
    </cofactor>
</comment>
<dbReference type="HAMAP" id="MF_01201">
    <property type="entry name" value="Ala_racemase"/>
    <property type="match status" value="1"/>
</dbReference>
<dbReference type="SUPFAM" id="SSF53244">
    <property type="entry name" value="MurD-like peptide ligases, peptide-binding domain"/>
    <property type="match status" value="1"/>
</dbReference>
<dbReference type="EC" id="5.1.1.1" evidence="5"/>
<dbReference type="InterPro" id="IPR001608">
    <property type="entry name" value="Ala_racemase_N"/>
</dbReference>
<dbReference type="Gene3D" id="3.90.190.20">
    <property type="entry name" value="Mur ligase, C-terminal domain"/>
    <property type="match status" value="1"/>
</dbReference>
<dbReference type="SUPFAM" id="SSF53623">
    <property type="entry name" value="MurD-like peptide ligases, catalytic domain"/>
    <property type="match status" value="1"/>
</dbReference>
<dbReference type="OrthoDB" id="9801978at2"/>
<dbReference type="Pfam" id="PF01168">
    <property type="entry name" value="Ala_racemase_N"/>
    <property type="match status" value="1"/>
</dbReference>
<evidence type="ECO:0000256" key="3">
    <source>
        <dbReference type="ARBA" id="ARBA00022898"/>
    </source>
</evidence>
<feature type="modified residue" description="N6-(pyridoxal phosphate)lysine" evidence="5 6">
    <location>
        <position position="462"/>
    </location>
</feature>
<dbReference type="NCBIfam" id="TIGR00492">
    <property type="entry name" value="alr"/>
    <property type="match status" value="1"/>
</dbReference>
<dbReference type="SUPFAM" id="SSF63418">
    <property type="entry name" value="MurE/MurF N-terminal domain"/>
    <property type="match status" value="1"/>
</dbReference>
<organism evidence="9 10">
    <name type="scientific">Alistipes indistinctus YIT 12060</name>
    <dbReference type="NCBI Taxonomy" id="742725"/>
    <lineage>
        <taxon>Bacteria</taxon>
        <taxon>Pseudomonadati</taxon>
        <taxon>Bacteroidota</taxon>
        <taxon>Bacteroidia</taxon>
        <taxon>Bacteroidales</taxon>
        <taxon>Rikenellaceae</taxon>
        <taxon>Alistipes</taxon>
    </lineage>
</organism>
<evidence type="ECO:0000256" key="5">
    <source>
        <dbReference type="HAMAP-Rule" id="MF_01201"/>
    </source>
</evidence>
<evidence type="ECO:0000256" key="1">
    <source>
        <dbReference type="ARBA" id="ARBA00000316"/>
    </source>
</evidence>
<reference evidence="9 10" key="1">
    <citation type="submission" date="2011-08" db="EMBL/GenBank/DDBJ databases">
        <title>The Genome Sequence of Alistipes indistinctus YIT 12060.</title>
        <authorList>
            <consortium name="The Broad Institute Genome Sequencing Platform"/>
            <person name="Earl A."/>
            <person name="Ward D."/>
            <person name="Feldgarden M."/>
            <person name="Gevers D."/>
            <person name="Morotomi M."/>
            <person name="Young S.K."/>
            <person name="Zeng Q."/>
            <person name="Gargeya S."/>
            <person name="Fitzgerald M."/>
            <person name="Haas B."/>
            <person name="Abouelleil A."/>
            <person name="Alvarado L."/>
            <person name="Arachchi H.M."/>
            <person name="Berlin A."/>
            <person name="Brown A."/>
            <person name="Chapman S.B."/>
            <person name="Chen Z."/>
            <person name="Dunbar C."/>
            <person name="Freedman E."/>
            <person name="Gearin G."/>
            <person name="Gellesch M."/>
            <person name="Goldberg J."/>
            <person name="Griggs A."/>
            <person name="Gujja S."/>
            <person name="Heiman D."/>
            <person name="Howarth C."/>
            <person name="Larson L."/>
            <person name="Lui A."/>
            <person name="MacDonald P.J.P."/>
            <person name="Montmayeur A."/>
            <person name="Murphy C."/>
            <person name="Neiman D."/>
            <person name="Pearson M."/>
            <person name="Priest M."/>
            <person name="Roberts A."/>
            <person name="Saif S."/>
            <person name="Shea T."/>
            <person name="Shenoy N."/>
            <person name="Sisk P."/>
            <person name="Stolte C."/>
            <person name="Sykes S."/>
            <person name="Wortman J."/>
            <person name="Nusbaum C."/>
            <person name="Birren B."/>
        </authorList>
    </citation>
    <scope>NUCLEOTIDE SEQUENCE [LARGE SCALE GENOMIC DNA]</scope>
    <source>
        <strain evidence="9 10">YIT 12060</strain>
    </source>
</reference>
<dbReference type="Gene3D" id="3.40.1190.10">
    <property type="entry name" value="Mur-like, catalytic domain"/>
    <property type="match status" value="1"/>
</dbReference>
<dbReference type="SUPFAM" id="SSF51419">
    <property type="entry name" value="PLP-binding barrel"/>
    <property type="match status" value="1"/>
</dbReference>
<dbReference type="InterPro" id="IPR036565">
    <property type="entry name" value="Mur-like_cat_sf"/>
</dbReference>
<comment type="pathway">
    <text evidence="5">Amino-acid biosynthesis; D-alanine biosynthesis; D-alanine from L-alanine: step 1/1.</text>
</comment>
<dbReference type="SMART" id="SM01005">
    <property type="entry name" value="Ala_racemase_C"/>
    <property type="match status" value="1"/>
</dbReference>
<dbReference type="FunFam" id="3.20.20.10:FF:000002">
    <property type="entry name" value="Alanine racemase"/>
    <property type="match status" value="1"/>
</dbReference>
<evidence type="ECO:0000313" key="9">
    <source>
        <dbReference type="EMBL" id="EHB91475.1"/>
    </source>
</evidence>
<dbReference type="Pfam" id="PF08245">
    <property type="entry name" value="Mur_ligase_M"/>
    <property type="match status" value="1"/>
</dbReference>
<feature type="active site" description="Proton acceptor; specific for L-alanine" evidence="5">
    <location>
        <position position="687"/>
    </location>
</feature>
<dbReference type="Pfam" id="PF00842">
    <property type="entry name" value="Ala_racemase_C"/>
    <property type="match status" value="1"/>
</dbReference>
<dbReference type="GO" id="GO:0008784">
    <property type="term" value="F:alanine racemase activity"/>
    <property type="evidence" value="ECO:0007669"/>
    <property type="project" value="UniProtKB-UniRule"/>
</dbReference>
<dbReference type="RefSeq" id="WP_009134330.1">
    <property type="nucleotide sequence ID" value="NZ_CP102250.1"/>
</dbReference>
<dbReference type="Proteomes" id="UP000006008">
    <property type="component" value="Unassembled WGS sequence"/>
</dbReference>
<dbReference type="GO" id="GO:0016881">
    <property type="term" value="F:acid-amino acid ligase activity"/>
    <property type="evidence" value="ECO:0007669"/>
    <property type="project" value="InterPro"/>
</dbReference>
<keyword evidence="3 5" id="KW-0663">Pyridoxal phosphate</keyword>
<dbReference type="InterPro" id="IPR011079">
    <property type="entry name" value="Ala_racemase_C"/>
</dbReference>
<dbReference type="Gene3D" id="3.20.20.10">
    <property type="entry name" value="Alanine racemase"/>
    <property type="match status" value="1"/>
</dbReference>
<evidence type="ECO:0000256" key="2">
    <source>
        <dbReference type="ARBA" id="ARBA00001933"/>
    </source>
</evidence>
<dbReference type="PATRIC" id="fig|742725.3.peg.1614"/>
<evidence type="ECO:0000313" key="10">
    <source>
        <dbReference type="Proteomes" id="UP000006008"/>
    </source>
</evidence>
<dbReference type="Gene3D" id="2.40.37.10">
    <property type="entry name" value="Lyase, Ornithine Decarboxylase, Chain A, domain 1"/>
    <property type="match status" value="1"/>
</dbReference>
<feature type="active site" description="Proton acceptor; specific for D-alanine" evidence="5">
    <location>
        <position position="462"/>
    </location>
</feature>
<comment type="similarity">
    <text evidence="5">Belongs to the alanine racemase family.</text>
</comment>
<feature type="binding site" evidence="5 7">
    <location>
        <position position="736"/>
    </location>
    <ligand>
        <name>substrate</name>
    </ligand>
</feature>
<dbReference type="eggNOG" id="COG0770">
    <property type="taxonomic scope" value="Bacteria"/>
</dbReference>
<dbReference type="GO" id="GO:0005829">
    <property type="term" value="C:cytosol"/>
    <property type="evidence" value="ECO:0007669"/>
    <property type="project" value="TreeGrafter"/>
</dbReference>
<dbReference type="GO" id="GO:0030632">
    <property type="term" value="P:D-alanine biosynthetic process"/>
    <property type="evidence" value="ECO:0007669"/>
    <property type="project" value="UniProtKB-UniRule"/>
</dbReference>
<comment type="catalytic activity">
    <reaction evidence="1 5">
        <text>L-alanine = D-alanine</text>
        <dbReference type="Rhea" id="RHEA:20249"/>
        <dbReference type="ChEBI" id="CHEBI:57416"/>
        <dbReference type="ChEBI" id="CHEBI:57972"/>
        <dbReference type="EC" id="5.1.1.1"/>
    </reaction>
</comment>
<dbReference type="HOGENOM" id="CLU_372082_0_0_10"/>
<dbReference type="UniPathway" id="UPA00042">
    <property type="reaction ID" value="UER00497"/>
</dbReference>
<dbReference type="GO" id="GO:0030170">
    <property type="term" value="F:pyridoxal phosphate binding"/>
    <property type="evidence" value="ECO:0007669"/>
    <property type="project" value="UniProtKB-UniRule"/>
</dbReference>
<dbReference type="PANTHER" id="PTHR30511">
    <property type="entry name" value="ALANINE RACEMASE"/>
    <property type="match status" value="1"/>
</dbReference>
<dbReference type="PANTHER" id="PTHR30511:SF0">
    <property type="entry name" value="ALANINE RACEMASE, CATABOLIC-RELATED"/>
    <property type="match status" value="1"/>
</dbReference>
<dbReference type="AlphaFoldDB" id="G5HA59"/>
<dbReference type="Gene3D" id="3.40.1390.10">
    <property type="entry name" value="MurE/MurF, N-terminal domain"/>
    <property type="match status" value="1"/>
</dbReference>
<accession>G5HA59</accession>
<feature type="domain" description="Alanine racemase C-terminal" evidence="8">
    <location>
        <begin position="666"/>
        <end position="792"/>
    </location>
</feature>
<dbReference type="InterPro" id="IPR035911">
    <property type="entry name" value="MurE/MurF_N"/>
</dbReference>
<name>G5HA59_9BACT</name>
<sequence>MTYRLEEIASITGSTLTGRDCRIERVITDSRNPYDPAATLFVAIRGNNHDGHAFIRSLYAGGVRAFLTDTDIDTAAYPEAGFVRCPDSVAALQRLATYHRNRFRGTVVAITGSNGKTVTKEWIAQLCPPGVKLFRSPRSYNSQIGVALSLLMLDGDERLAIIEAGISEPGEMERLERMIRPDVGIFTNLGDAHQEHFSDLGQKLNEKLILFRQAQTIIYNASAPTVAQRICELYGDRQLAGVTPQSYDLSTLPFSDGASRENAAEAIALYDVLGFDRQPVLVSLPTLQSVAMRMELKEGISGCKLVNDSYNSDINSLALSLDYLVSVAGGQPKILILSDIRQSGLPAEKLYEQVAALLRTKRIDTLIGIGEEIVQHAASFGCDKAFYRNTDEFLRSYNRTQFVNKSILLKGSRAFGFEKISHALEQRTHTTVLEVNLDNMIHNLNYFRSLLDPGVRIMIMDKASGYGTGTYEVASMLQHQGVSFLAVAFADEGVTLREAGITMPVVVLNADSDSFEIMIDYGLEPEIYSFSSLEAFSQAVRRHGETRYPIHLKLDTGMHRLGFTESDIDGVVAALRNQRTLYIRSVFTHLAGSDEERHNDFTREQIARYTAMSDRLLEAFPGEHIIRHVCNTAGIERFPEAQFDMVRLGVGLYGISFAHQEQLLPVSTLRSRIVQIKELQPGETVGYGRWGIIDRPTRTATVPIGYADGLDRHLSRGAWSMLVNGRPAPIIGNICMDTCMLDITGIDAREGDPVTIFGAEPGNTVSDMAAVLKTIPYEIMTSISTRVKRVYTKE</sequence>